<evidence type="ECO:0000256" key="8">
    <source>
        <dbReference type="ARBA" id="ARBA00023212"/>
    </source>
</evidence>
<evidence type="ECO:0000256" key="10">
    <source>
        <dbReference type="PIRNR" id="PIRNR009998"/>
    </source>
</evidence>
<organism evidence="12 13">
    <name type="scientific">Tritrichomonas musculus</name>
    <dbReference type="NCBI Taxonomy" id="1915356"/>
    <lineage>
        <taxon>Eukaryota</taxon>
        <taxon>Metamonada</taxon>
        <taxon>Parabasalia</taxon>
        <taxon>Tritrichomonadida</taxon>
        <taxon>Tritrichomonadidae</taxon>
        <taxon>Tritrichomonas</taxon>
    </lineage>
</organism>
<comment type="subcellular location">
    <subcellularLocation>
        <location evidence="1 10">Cytoplasm</location>
        <location evidence="1 10">Cytoskeleton</location>
    </subcellularLocation>
</comment>
<gene>
    <name evidence="12" type="ORF">M9Y10_009870</name>
</gene>
<proteinExistence type="inferred from homology"/>
<keyword evidence="4 10" id="KW-0963">Cytoplasm</keyword>
<dbReference type="PANTHER" id="PTHR10779">
    <property type="entry name" value="DYNEIN LIGHT CHAIN ROADBLOCK"/>
    <property type="match status" value="1"/>
</dbReference>
<comment type="caution">
    <text evidence="12">The sequence shown here is derived from an EMBL/GenBank/DDBJ whole genome shotgun (WGS) entry which is preliminary data.</text>
</comment>
<evidence type="ECO:0000256" key="9">
    <source>
        <dbReference type="ARBA" id="ARBA00025362"/>
    </source>
</evidence>
<comment type="similarity">
    <text evidence="2 10">Belongs to the GAMAD family.</text>
</comment>
<keyword evidence="5 10" id="KW-0493">Microtubule</keyword>
<dbReference type="SUPFAM" id="SSF103196">
    <property type="entry name" value="Roadblock/LC7 domain"/>
    <property type="match status" value="1"/>
</dbReference>
<dbReference type="Gene3D" id="3.30.450.30">
    <property type="entry name" value="Dynein light chain 2a, cytoplasmic"/>
    <property type="match status" value="1"/>
</dbReference>
<dbReference type="SMART" id="SM00960">
    <property type="entry name" value="Robl_LC7"/>
    <property type="match status" value="1"/>
</dbReference>
<protein>
    <recommendedName>
        <fullName evidence="10">Dynein light chain roadblock</fullName>
    </recommendedName>
</protein>
<keyword evidence="3 10" id="KW-0813">Transport</keyword>
<evidence type="ECO:0000313" key="13">
    <source>
        <dbReference type="Proteomes" id="UP001470230"/>
    </source>
</evidence>
<evidence type="ECO:0000313" key="12">
    <source>
        <dbReference type="EMBL" id="KAK8866902.1"/>
    </source>
</evidence>
<evidence type="ECO:0000256" key="6">
    <source>
        <dbReference type="ARBA" id="ARBA00023017"/>
    </source>
</evidence>
<name>A0ABR2IPS3_9EUKA</name>
<evidence type="ECO:0000256" key="7">
    <source>
        <dbReference type="ARBA" id="ARBA00023175"/>
    </source>
</evidence>
<dbReference type="InterPro" id="IPR004942">
    <property type="entry name" value="Roadblock/LAMTOR2_dom"/>
</dbReference>
<evidence type="ECO:0000256" key="5">
    <source>
        <dbReference type="ARBA" id="ARBA00022701"/>
    </source>
</evidence>
<keyword evidence="7 10" id="KW-0505">Motor protein</keyword>
<evidence type="ECO:0000256" key="1">
    <source>
        <dbReference type="ARBA" id="ARBA00004245"/>
    </source>
</evidence>
<feature type="domain" description="Roadblock/LAMTOR2" evidence="11">
    <location>
        <begin position="4"/>
        <end position="92"/>
    </location>
</feature>
<keyword evidence="8 10" id="KW-0206">Cytoskeleton</keyword>
<comment type="function">
    <text evidence="9">Acts as one of several non-catalytic accessory components of the cytoplasmic dynein 1 complex that are thought to be involved in linking dynein to cargos and to adapter proteins that regulate dynein function. Cytoplasmic dynein 1 acts as a motor for the intracellular retrograde motility of vesicles and organelles along microtubules.</text>
</comment>
<dbReference type="Proteomes" id="UP001470230">
    <property type="component" value="Unassembled WGS sequence"/>
</dbReference>
<keyword evidence="13" id="KW-1185">Reference proteome</keyword>
<dbReference type="PIRSF" id="PIRSF009998">
    <property type="entry name" value="DLC7"/>
    <property type="match status" value="1"/>
</dbReference>
<evidence type="ECO:0000256" key="2">
    <source>
        <dbReference type="ARBA" id="ARBA00007191"/>
    </source>
</evidence>
<keyword evidence="6 10" id="KW-0243">Dynein</keyword>
<evidence type="ECO:0000259" key="11">
    <source>
        <dbReference type="SMART" id="SM00960"/>
    </source>
</evidence>
<evidence type="ECO:0000256" key="4">
    <source>
        <dbReference type="ARBA" id="ARBA00022490"/>
    </source>
</evidence>
<dbReference type="Pfam" id="PF03259">
    <property type="entry name" value="Robl_LC7"/>
    <property type="match status" value="1"/>
</dbReference>
<evidence type="ECO:0000256" key="3">
    <source>
        <dbReference type="ARBA" id="ARBA00022448"/>
    </source>
</evidence>
<sequence length="99" mass="11209">MSEVDQILNRIKSNNSVLGFLVLDGTNHVIHRQFKNGDPSKYAEKLPPLIERARCMVRDLDPTNDLTFLRIRADTTEIMVAPGDDYTLIVVQNVVLIES</sequence>
<accession>A0ABR2IPS3</accession>
<dbReference type="InterPro" id="IPR016561">
    <property type="entry name" value="DYNLRB1/2"/>
</dbReference>
<reference evidence="12 13" key="1">
    <citation type="submission" date="2024-04" db="EMBL/GenBank/DDBJ databases">
        <title>Tritrichomonas musculus Genome.</title>
        <authorList>
            <person name="Alves-Ferreira E."/>
            <person name="Grigg M."/>
            <person name="Lorenzi H."/>
            <person name="Galac M."/>
        </authorList>
    </citation>
    <scope>NUCLEOTIDE SEQUENCE [LARGE SCALE GENOMIC DNA]</scope>
    <source>
        <strain evidence="12 13">EAF2021</strain>
    </source>
</reference>
<dbReference type="EMBL" id="JAPFFF010000015">
    <property type="protein sequence ID" value="KAK8866902.1"/>
    <property type="molecule type" value="Genomic_DNA"/>
</dbReference>